<dbReference type="AlphaFoldDB" id="A0A934V6C4"/>
<accession>A0A934V6C4</accession>
<dbReference type="InterPro" id="IPR013249">
    <property type="entry name" value="RNA_pol_sigma70_r4_t2"/>
</dbReference>
<dbReference type="PANTHER" id="PTHR43133:SF8">
    <property type="entry name" value="RNA POLYMERASE SIGMA FACTOR HI_1459-RELATED"/>
    <property type="match status" value="1"/>
</dbReference>
<dbReference type="InterPro" id="IPR036388">
    <property type="entry name" value="WH-like_DNA-bd_sf"/>
</dbReference>
<organism evidence="8 9">
    <name type="scientific">Luteolibacter yonseiensis</name>
    <dbReference type="NCBI Taxonomy" id="1144680"/>
    <lineage>
        <taxon>Bacteria</taxon>
        <taxon>Pseudomonadati</taxon>
        <taxon>Verrucomicrobiota</taxon>
        <taxon>Verrucomicrobiia</taxon>
        <taxon>Verrucomicrobiales</taxon>
        <taxon>Verrucomicrobiaceae</taxon>
        <taxon>Luteolibacter</taxon>
    </lineage>
</organism>
<keyword evidence="4" id="KW-0238">DNA-binding</keyword>
<dbReference type="InterPro" id="IPR039425">
    <property type="entry name" value="RNA_pol_sigma-70-like"/>
</dbReference>
<gene>
    <name evidence="8" type="ORF">JIN84_04600</name>
</gene>
<evidence type="ECO:0000313" key="9">
    <source>
        <dbReference type="Proteomes" id="UP000600139"/>
    </source>
</evidence>
<dbReference type="InterPro" id="IPR007627">
    <property type="entry name" value="RNA_pol_sigma70_r2"/>
</dbReference>
<proteinExistence type="inferred from homology"/>
<dbReference type="GO" id="GO:0006352">
    <property type="term" value="P:DNA-templated transcription initiation"/>
    <property type="evidence" value="ECO:0007669"/>
    <property type="project" value="InterPro"/>
</dbReference>
<dbReference type="Proteomes" id="UP000600139">
    <property type="component" value="Unassembled WGS sequence"/>
</dbReference>
<dbReference type="NCBIfam" id="TIGR02937">
    <property type="entry name" value="sigma70-ECF"/>
    <property type="match status" value="1"/>
</dbReference>
<keyword evidence="3" id="KW-0731">Sigma factor</keyword>
<evidence type="ECO:0000256" key="5">
    <source>
        <dbReference type="ARBA" id="ARBA00023163"/>
    </source>
</evidence>
<evidence type="ECO:0000256" key="2">
    <source>
        <dbReference type="ARBA" id="ARBA00023015"/>
    </source>
</evidence>
<dbReference type="GO" id="GO:0016987">
    <property type="term" value="F:sigma factor activity"/>
    <property type="evidence" value="ECO:0007669"/>
    <property type="project" value="UniProtKB-KW"/>
</dbReference>
<comment type="caution">
    <text evidence="8">The sequence shown here is derived from an EMBL/GenBank/DDBJ whole genome shotgun (WGS) entry which is preliminary data.</text>
</comment>
<dbReference type="PANTHER" id="PTHR43133">
    <property type="entry name" value="RNA POLYMERASE ECF-TYPE SIGMA FACTO"/>
    <property type="match status" value="1"/>
</dbReference>
<dbReference type="GO" id="GO:0003677">
    <property type="term" value="F:DNA binding"/>
    <property type="evidence" value="ECO:0007669"/>
    <property type="project" value="UniProtKB-KW"/>
</dbReference>
<evidence type="ECO:0000259" key="6">
    <source>
        <dbReference type="Pfam" id="PF04542"/>
    </source>
</evidence>
<sequence length="151" mass="17000">MLHALAVSRGAAACDAPGIVQGVYLRVLRHAKVFGSADSFDAWLACLVRCEVIDTARRRGRRSWLNERFQQWQESRSIDGDDAARSQLEDALAGLDASDLSLIQRHYLDGWSQENLAEEHQISVKAVESKLARLRKRVRRNFEKAATHSSI</sequence>
<keyword evidence="2" id="KW-0805">Transcription regulation</keyword>
<dbReference type="Pfam" id="PF04542">
    <property type="entry name" value="Sigma70_r2"/>
    <property type="match status" value="1"/>
</dbReference>
<evidence type="ECO:0000313" key="8">
    <source>
        <dbReference type="EMBL" id="MBK1814882.1"/>
    </source>
</evidence>
<dbReference type="SUPFAM" id="SSF88946">
    <property type="entry name" value="Sigma2 domain of RNA polymerase sigma factors"/>
    <property type="match status" value="1"/>
</dbReference>
<comment type="similarity">
    <text evidence="1">Belongs to the sigma-70 factor family. ECF subfamily.</text>
</comment>
<evidence type="ECO:0000256" key="4">
    <source>
        <dbReference type="ARBA" id="ARBA00023125"/>
    </source>
</evidence>
<evidence type="ECO:0000259" key="7">
    <source>
        <dbReference type="Pfam" id="PF08281"/>
    </source>
</evidence>
<dbReference type="EMBL" id="JAENIK010000004">
    <property type="protein sequence ID" value="MBK1814882.1"/>
    <property type="molecule type" value="Genomic_DNA"/>
</dbReference>
<dbReference type="InterPro" id="IPR013324">
    <property type="entry name" value="RNA_pol_sigma_r3/r4-like"/>
</dbReference>
<dbReference type="Pfam" id="PF08281">
    <property type="entry name" value="Sigma70_r4_2"/>
    <property type="match status" value="1"/>
</dbReference>
<dbReference type="InterPro" id="IPR014284">
    <property type="entry name" value="RNA_pol_sigma-70_dom"/>
</dbReference>
<feature type="domain" description="RNA polymerase sigma factor 70 region 4 type 2" evidence="7">
    <location>
        <begin position="87"/>
        <end position="137"/>
    </location>
</feature>
<reference evidence="8" key="1">
    <citation type="submission" date="2021-01" db="EMBL/GenBank/DDBJ databases">
        <title>Modified the classification status of verrucomicrobia.</title>
        <authorList>
            <person name="Feng X."/>
        </authorList>
    </citation>
    <scope>NUCLEOTIDE SEQUENCE</scope>
    <source>
        <strain evidence="8">JCM 18052</strain>
    </source>
</reference>
<evidence type="ECO:0000256" key="1">
    <source>
        <dbReference type="ARBA" id="ARBA00010641"/>
    </source>
</evidence>
<protein>
    <submittedName>
        <fullName evidence="8">Sigma-70 family RNA polymerase sigma factor</fullName>
    </submittedName>
</protein>
<keyword evidence="5" id="KW-0804">Transcription</keyword>
<keyword evidence="9" id="KW-1185">Reference proteome</keyword>
<evidence type="ECO:0000256" key="3">
    <source>
        <dbReference type="ARBA" id="ARBA00023082"/>
    </source>
</evidence>
<dbReference type="SUPFAM" id="SSF88659">
    <property type="entry name" value="Sigma3 and sigma4 domains of RNA polymerase sigma factors"/>
    <property type="match status" value="1"/>
</dbReference>
<dbReference type="Gene3D" id="1.10.1740.10">
    <property type="match status" value="1"/>
</dbReference>
<dbReference type="Gene3D" id="1.10.10.10">
    <property type="entry name" value="Winged helix-like DNA-binding domain superfamily/Winged helix DNA-binding domain"/>
    <property type="match status" value="1"/>
</dbReference>
<dbReference type="InterPro" id="IPR013325">
    <property type="entry name" value="RNA_pol_sigma_r2"/>
</dbReference>
<name>A0A934V6C4_9BACT</name>
<feature type="domain" description="RNA polymerase sigma-70 region 2" evidence="6">
    <location>
        <begin position="2"/>
        <end position="62"/>
    </location>
</feature>